<dbReference type="NCBIfam" id="TIGR00813">
    <property type="entry name" value="sss"/>
    <property type="match status" value="1"/>
</dbReference>
<dbReference type="PANTHER" id="PTHR48086:SF5">
    <property type="entry name" value="NA(+):SOLUTE SYMPORTER (SSF FAMILY)"/>
    <property type="match status" value="1"/>
</dbReference>
<dbReference type="InterPro" id="IPR019899">
    <property type="entry name" value="Na/solute_symporter_VC_2705"/>
</dbReference>
<dbReference type="Gene3D" id="1.20.1730.10">
    <property type="entry name" value="Sodium/glucose cotransporter"/>
    <property type="match status" value="1"/>
</dbReference>
<protein>
    <submittedName>
        <fullName evidence="9">Cation/acetate symporter</fullName>
    </submittedName>
</protein>
<evidence type="ECO:0000256" key="6">
    <source>
        <dbReference type="ARBA" id="ARBA00023136"/>
    </source>
</evidence>
<keyword evidence="4 8" id="KW-0812">Transmembrane</keyword>
<keyword evidence="10" id="KW-1185">Reference proteome</keyword>
<feature type="transmembrane region" description="Helical" evidence="8">
    <location>
        <begin position="6"/>
        <end position="22"/>
    </location>
</feature>
<dbReference type="NCBIfam" id="TIGR03648">
    <property type="entry name" value="Na_symport_lg"/>
    <property type="match status" value="1"/>
</dbReference>
<feature type="transmembrane region" description="Helical" evidence="8">
    <location>
        <begin position="115"/>
        <end position="133"/>
    </location>
</feature>
<feature type="transmembrane region" description="Helical" evidence="8">
    <location>
        <begin position="145"/>
        <end position="166"/>
    </location>
</feature>
<keyword evidence="6 8" id="KW-0472">Membrane</keyword>
<dbReference type="CDD" id="cd11480">
    <property type="entry name" value="SLC5sbd_u4"/>
    <property type="match status" value="1"/>
</dbReference>
<dbReference type="OrthoDB" id="9814523at2"/>
<feature type="transmembrane region" description="Helical" evidence="8">
    <location>
        <begin position="367"/>
        <end position="395"/>
    </location>
</feature>
<dbReference type="InterPro" id="IPR050277">
    <property type="entry name" value="Sodium:Solute_Symporter"/>
</dbReference>
<dbReference type="PROSITE" id="PS50283">
    <property type="entry name" value="NA_SOLUT_SYMP_3"/>
    <property type="match status" value="1"/>
</dbReference>
<dbReference type="PANTHER" id="PTHR48086">
    <property type="entry name" value="SODIUM/PROLINE SYMPORTER-RELATED"/>
    <property type="match status" value="1"/>
</dbReference>
<evidence type="ECO:0000256" key="4">
    <source>
        <dbReference type="ARBA" id="ARBA00022692"/>
    </source>
</evidence>
<proteinExistence type="inferred from homology"/>
<evidence type="ECO:0000256" key="7">
    <source>
        <dbReference type="RuleBase" id="RU362091"/>
    </source>
</evidence>
<feature type="transmembrane region" description="Helical" evidence="8">
    <location>
        <begin position="178"/>
        <end position="197"/>
    </location>
</feature>
<feature type="transmembrane region" description="Helical" evidence="8">
    <location>
        <begin position="416"/>
        <end position="433"/>
    </location>
</feature>
<accession>A0A1M6ISP0</accession>
<dbReference type="EMBL" id="FQZL01000018">
    <property type="protein sequence ID" value="SHJ37339.1"/>
    <property type="molecule type" value="Genomic_DNA"/>
</dbReference>
<feature type="transmembrane region" description="Helical" evidence="8">
    <location>
        <begin position="74"/>
        <end position="94"/>
    </location>
</feature>
<evidence type="ECO:0000313" key="10">
    <source>
        <dbReference type="Proteomes" id="UP000184052"/>
    </source>
</evidence>
<dbReference type="Proteomes" id="UP000184052">
    <property type="component" value="Unassembled WGS sequence"/>
</dbReference>
<sequence length="557" mass="60131">MVERYTLILIAITFGIYILIGIRSRAKDTKTFFIAGNEIPTIVNGAAIAADWMSAASFISMAGLISFLGYDGAIYLMGWTGGYVLLTLMIAPYLRKFGKYTVPDFIGDRFNSSTARLIAAISTIFVSITYVAGQMRGVGIVFSRYLQIDITYGIFIGMAIVAFFAVIGGMKGITWTQAMQYVVLITAFLIPAIAIAMKLTGMPVPQLAFAFSDITEKLSKIQVDLGMKEYLQPFQNYSKLNMFMMTLALMAGTAGLPHVIVRFYTVKTVKAARWSGVWALLFIMLLYTTAPALASFAKYNIIDSINDKPAEVVDNIEWVDKWKSTGLLALEDADGNGEYDMGSEGEVAIDKDIIVLSTPEVANLSPMVIALVAAGALAAALSTASGLLLAMSSAVSHDIYYRIFNKDATEKQRLKIARITILLAVCVAGWLGVNPPGFVGEVVALAFGLAAASIFPAILLGIFDREMNNSGIIAGMLTGLLFTVSMIGMMCSTKIFGTTQPLLKDFFGINAQGVGIVGMVLNFSVSLVVSRLTASPSEDMKSIVDNIRVPEGIFQEN</sequence>
<evidence type="ECO:0000256" key="1">
    <source>
        <dbReference type="ARBA" id="ARBA00004141"/>
    </source>
</evidence>
<dbReference type="STRING" id="1121476.SAMN02745751_02416"/>
<dbReference type="AlphaFoldDB" id="A0A1M6ISP0"/>
<feature type="transmembrane region" description="Helical" evidence="8">
    <location>
        <begin position="439"/>
        <end position="460"/>
    </location>
</feature>
<evidence type="ECO:0000313" key="9">
    <source>
        <dbReference type="EMBL" id="SHJ37339.1"/>
    </source>
</evidence>
<comment type="similarity">
    <text evidence="2 7">Belongs to the sodium:solute symporter (SSF) (TC 2.A.21) family.</text>
</comment>
<feature type="transmembrane region" description="Helical" evidence="8">
    <location>
        <begin position="242"/>
        <end position="265"/>
    </location>
</feature>
<reference evidence="9 10" key="1">
    <citation type="submission" date="2016-11" db="EMBL/GenBank/DDBJ databases">
        <authorList>
            <person name="Jaros S."/>
            <person name="Januszkiewicz K."/>
            <person name="Wedrychowicz H."/>
        </authorList>
    </citation>
    <scope>NUCLEOTIDE SEQUENCE [LARGE SCALE GENOMIC DNA]</scope>
    <source>
        <strain evidence="9 10">DSM 17477</strain>
    </source>
</reference>
<organism evidence="9 10">
    <name type="scientific">Dethiosulfatibacter aminovorans DSM 17477</name>
    <dbReference type="NCBI Taxonomy" id="1121476"/>
    <lineage>
        <taxon>Bacteria</taxon>
        <taxon>Bacillati</taxon>
        <taxon>Bacillota</taxon>
        <taxon>Tissierellia</taxon>
        <taxon>Dethiosulfatibacter</taxon>
    </lineage>
</organism>
<evidence type="ECO:0000256" key="8">
    <source>
        <dbReference type="SAM" id="Phobius"/>
    </source>
</evidence>
<evidence type="ECO:0000256" key="3">
    <source>
        <dbReference type="ARBA" id="ARBA00022448"/>
    </source>
</evidence>
<dbReference type="GO" id="GO:0022857">
    <property type="term" value="F:transmembrane transporter activity"/>
    <property type="evidence" value="ECO:0007669"/>
    <property type="project" value="InterPro"/>
</dbReference>
<evidence type="ECO:0000256" key="5">
    <source>
        <dbReference type="ARBA" id="ARBA00022989"/>
    </source>
</evidence>
<name>A0A1M6ISP0_9FIRM</name>
<gene>
    <name evidence="9" type="ORF">SAMN02745751_02416</name>
</gene>
<feature type="transmembrane region" description="Helical" evidence="8">
    <location>
        <begin position="277"/>
        <end position="297"/>
    </location>
</feature>
<feature type="transmembrane region" description="Helical" evidence="8">
    <location>
        <begin position="509"/>
        <end position="532"/>
    </location>
</feature>
<dbReference type="InterPro" id="IPR038377">
    <property type="entry name" value="Na/Glc_symporter_sf"/>
</dbReference>
<evidence type="ECO:0000256" key="2">
    <source>
        <dbReference type="ARBA" id="ARBA00006434"/>
    </source>
</evidence>
<keyword evidence="3" id="KW-0813">Transport</keyword>
<feature type="transmembrane region" description="Helical" evidence="8">
    <location>
        <begin position="472"/>
        <end position="497"/>
    </location>
</feature>
<dbReference type="GO" id="GO:0005886">
    <property type="term" value="C:plasma membrane"/>
    <property type="evidence" value="ECO:0007669"/>
    <property type="project" value="TreeGrafter"/>
</dbReference>
<comment type="subcellular location">
    <subcellularLocation>
        <location evidence="1">Membrane</location>
        <topology evidence="1">Multi-pass membrane protein</topology>
    </subcellularLocation>
</comment>
<dbReference type="RefSeq" id="WP_073049836.1">
    <property type="nucleotide sequence ID" value="NZ_FQZL01000018.1"/>
</dbReference>
<keyword evidence="5 8" id="KW-1133">Transmembrane helix</keyword>
<dbReference type="InterPro" id="IPR001734">
    <property type="entry name" value="Na/solute_symporter"/>
</dbReference>
<dbReference type="Pfam" id="PF00474">
    <property type="entry name" value="SSF"/>
    <property type="match status" value="2"/>
</dbReference>
<feature type="transmembrane region" description="Helical" evidence="8">
    <location>
        <begin position="42"/>
        <end position="68"/>
    </location>
</feature>